<evidence type="ECO:0000313" key="7">
    <source>
        <dbReference type="EMBL" id="KAJ7746585.1"/>
    </source>
</evidence>
<organism evidence="7 8">
    <name type="scientific">Mycena metata</name>
    <dbReference type="NCBI Taxonomy" id="1033252"/>
    <lineage>
        <taxon>Eukaryota</taxon>
        <taxon>Fungi</taxon>
        <taxon>Dikarya</taxon>
        <taxon>Basidiomycota</taxon>
        <taxon>Agaricomycotina</taxon>
        <taxon>Agaricomycetes</taxon>
        <taxon>Agaricomycetidae</taxon>
        <taxon>Agaricales</taxon>
        <taxon>Marasmiineae</taxon>
        <taxon>Mycenaceae</taxon>
        <taxon>Mycena</taxon>
    </lineage>
</organism>
<dbReference type="Gene3D" id="1.25.40.20">
    <property type="entry name" value="Ankyrin repeat-containing domain"/>
    <property type="match status" value="1"/>
</dbReference>
<evidence type="ECO:0000256" key="4">
    <source>
        <dbReference type="PROSITE-ProRule" id="PRU00023"/>
    </source>
</evidence>
<evidence type="ECO:0000256" key="3">
    <source>
        <dbReference type="ARBA" id="ARBA00022833"/>
    </source>
</evidence>
<dbReference type="SUPFAM" id="SSF144232">
    <property type="entry name" value="HIT/MYND zinc finger-like"/>
    <property type="match status" value="1"/>
</dbReference>
<proteinExistence type="predicted"/>
<dbReference type="PROSITE" id="PS50088">
    <property type="entry name" value="ANK_REPEAT"/>
    <property type="match status" value="1"/>
</dbReference>
<dbReference type="InterPro" id="IPR002110">
    <property type="entry name" value="Ankyrin_rpt"/>
</dbReference>
<evidence type="ECO:0000313" key="8">
    <source>
        <dbReference type="Proteomes" id="UP001215598"/>
    </source>
</evidence>
<keyword evidence="3" id="KW-0862">Zinc</keyword>
<keyword evidence="1" id="KW-0479">Metal-binding</keyword>
<evidence type="ECO:0000256" key="2">
    <source>
        <dbReference type="ARBA" id="ARBA00022771"/>
    </source>
</evidence>
<dbReference type="InterPro" id="IPR002893">
    <property type="entry name" value="Znf_MYND"/>
</dbReference>
<comment type="caution">
    <text evidence="7">The sequence shown here is derived from an EMBL/GenBank/DDBJ whole genome shotgun (WGS) entry which is preliminary data.</text>
</comment>
<dbReference type="GO" id="GO:0008270">
    <property type="term" value="F:zinc ion binding"/>
    <property type="evidence" value="ECO:0007669"/>
    <property type="project" value="UniProtKB-KW"/>
</dbReference>
<dbReference type="SUPFAM" id="SSF48403">
    <property type="entry name" value="Ankyrin repeat"/>
    <property type="match status" value="1"/>
</dbReference>
<dbReference type="PROSITE" id="PS50865">
    <property type="entry name" value="ZF_MYND_2"/>
    <property type="match status" value="1"/>
</dbReference>
<evidence type="ECO:0000256" key="1">
    <source>
        <dbReference type="ARBA" id="ARBA00022723"/>
    </source>
</evidence>
<dbReference type="AlphaFoldDB" id="A0AAD7IMH1"/>
<reference evidence="7" key="1">
    <citation type="submission" date="2023-03" db="EMBL/GenBank/DDBJ databases">
        <title>Massive genome expansion in bonnet fungi (Mycena s.s.) driven by repeated elements and novel gene families across ecological guilds.</title>
        <authorList>
            <consortium name="Lawrence Berkeley National Laboratory"/>
            <person name="Harder C.B."/>
            <person name="Miyauchi S."/>
            <person name="Viragh M."/>
            <person name="Kuo A."/>
            <person name="Thoen E."/>
            <person name="Andreopoulos B."/>
            <person name="Lu D."/>
            <person name="Skrede I."/>
            <person name="Drula E."/>
            <person name="Henrissat B."/>
            <person name="Morin E."/>
            <person name="Kohler A."/>
            <person name="Barry K."/>
            <person name="LaButti K."/>
            <person name="Morin E."/>
            <person name="Salamov A."/>
            <person name="Lipzen A."/>
            <person name="Mereny Z."/>
            <person name="Hegedus B."/>
            <person name="Baldrian P."/>
            <person name="Stursova M."/>
            <person name="Weitz H."/>
            <person name="Taylor A."/>
            <person name="Grigoriev I.V."/>
            <person name="Nagy L.G."/>
            <person name="Martin F."/>
            <person name="Kauserud H."/>
        </authorList>
    </citation>
    <scope>NUCLEOTIDE SEQUENCE</scope>
    <source>
        <strain evidence="7">CBHHK182m</strain>
    </source>
</reference>
<keyword evidence="2 5" id="KW-0863">Zinc-finger</keyword>
<evidence type="ECO:0000256" key="5">
    <source>
        <dbReference type="PROSITE-ProRule" id="PRU00134"/>
    </source>
</evidence>
<dbReference type="InterPro" id="IPR036770">
    <property type="entry name" value="Ankyrin_rpt-contain_sf"/>
</dbReference>
<name>A0AAD7IMH1_9AGAR</name>
<evidence type="ECO:0000259" key="6">
    <source>
        <dbReference type="PROSITE" id="PS50865"/>
    </source>
</evidence>
<sequence length="483" mass="54034">MAALSRPLLPDELVEKVLTSDMMFEFPTSEVFSQNSHEERLSMRNFQGPLSPDSFFVQELTIGWTKEMNRTPLHLAAYDGDVLAVYERIGLGTTVDKPDASGITPICLAVSQLALILSPHVISTTAGGSLLSASALRREVSRLECVIRILVEQHVVLDRSVDGQPLINLLCRSAAWDTIALFLEHGATPPATITRLFKTAADRARFTSLVKSHTAKPRPPRKCPCWSGKIISECHGKEDRPYPLGYICVCGSKRTYKKCCFGRRNVVEYWDPTLKRIMHDYEKSRKAVQDLGLDTEDPFFTQDLSPEIIKQVFKGLLHEKSLDAAFAYALVRVDFVPRPESRKGLSRHLSEIRQRRWNALVDEYIKTQGDNRSQYDIERAAKIGTWNGALLRACEGPGCEKIEGNGSVTLKLCGKCQISVYCTHVCQKAAWKTHKAECGKDGQREQSLPSQDVVAKYLKHLTEDVAEVLRRLRDLSSSPASSS</sequence>
<keyword evidence="8" id="KW-1185">Reference proteome</keyword>
<protein>
    <recommendedName>
        <fullName evidence="6">MYND-type domain-containing protein</fullName>
    </recommendedName>
</protein>
<accession>A0AAD7IMH1</accession>
<feature type="domain" description="MYND-type" evidence="6">
    <location>
        <begin position="394"/>
        <end position="438"/>
    </location>
</feature>
<dbReference type="Pfam" id="PF01753">
    <property type="entry name" value="zf-MYND"/>
    <property type="match status" value="1"/>
</dbReference>
<dbReference type="PROSITE" id="PS01360">
    <property type="entry name" value="ZF_MYND_1"/>
    <property type="match status" value="1"/>
</dbReference>
<dbReference type="Proteomes" id="UP001215598">
    <property type="component" value="Unassembled WGS sequence"/>
</dbReference>
<dbReference type="EMBL" id="JARKIB010000079">
    <property type="protein sequence ID" value="KAJ7746585.1"/>
    <property type="molecule type" value="Genomic_DNA"/>
</dbReference>
<feature type="repeat" description="ANK" evidence="4">
    <location>
        <begin position="68"/>
        <end position="100"/>
    </location>
</feature>
<gene>
    <name evidence="7" type="ORF">B0H16DRAFT_940785</name>
</gene>
<dbReference type="Gene3D" id="6.10.140.2220">
    <property type="match status" value="1"/>
</dbReference>
<keyword evidence="4" id="KW-0040">ANK repeat</keyword>